<feature type="chain" id="PRO_5014307774" evidence="2">
    <location>
        <begin position="24"/>
        <end position="570"/>
    </location>
</feature>
<reference evidence="4" key="1">
    <citation type="submission" date="2005-10" db="EMBL/GenBank/DDBJ databases">
        <authorList>
            <person name="Loftus B.J."/>
            <person name="Nene V.M."/>
            <person name="Hannick L.I."/>
            <person name="Bidwell S."/>
            <person name="Haas B."/>
            <person name="Amedeo P."/>
            <person name="Orvis J."/>
            <person name="Wortman J.R."/>
            <person name="White O.R."/>
            <person name="Salzberg S."/>
            <person name="Shumway M."/>
            <person name="Koo H."/>
            <person name="Zhao Y."/>
            <person name="Holmes M."/>
            <person name="Miller J."/>
            <person name="Schatz M."/>
            <person name="Pop M."/>
            <person name="Pai G."/>
            <person name="Utterback T."/>
            <person name="Rogers Y.-H."/>
            <person name="Kravitz S."/>
            <person name="Fraser C.M."/>
        </authorList>
    </citation>
    <scope>NUCLEOTIDE SEQUENCE</scope>
    <source>
        <strain evidence="4">Liverpool</strain>
    </source>
</reference>
<dbReference type="Pfam" id="PF00135">
    <property type="entry name" value="COesterase"/>
    <property type="match status" value="1"/>
</dbReference>
<feature type="domain" description="Carboxylesterase type B" evidence="3">
    <location>
        <begin position="37"/>
        <end position="561"/>
    </location>
</feature>
<proteinExistence type="predicted"/>
<dbReference type="Gene3D" id="3.40.50.1820">
    <property type="entry name" value="alpha/beta hydrolase"/>
    <property type="match status" value="1"/>
</dbReference>
<dbReference type="AlphaFoldDB" id="Q17AV3"/>
<protein>
    <submittedName>
        <fullName evidence="4">AAEL005210-PA</fullName>
    </submittedName>
</protein>
<reference evidence="4" key="3">
    <citation type="submission" date="2012-09" db="EMBL/GenBank/DDBJ databases">
        <authorList>
            <consortium name="VectorBase"/>
        </authorList>
    </citation>
    <scope>NUCLEOTIDE SEQUENCE</scope>
    <source>
        <strain evidence="4">Liverpool</strain>
    </source>
</reference>
<gene>
    <name evidence="4" type="ORF">AaeL_AAEL005210</name>
</gene>
<dbReference type="eggNOG" id="KOG1516">
    <property type="taxonomic scope" value="Eukaryota"/>
</dbReference>
<dbReference type="InterPro" id="IPR002018">
    <property type="entry name" value="CarbesteraseB"/>
</dbReference>
<dbReference type="HOGENOM" id="CLU_006586_13_2_1"/>
<feature type="non-terminal residue" evidence="4">
    <location>
        <position position="1"/>
    </location>
</feature>
<accession>Q17AV3</accession>
<dbReference type="STRING" id="7159.Q17AV3"/>
<dbReference type="SUPFAM" id="SSF53474">
    <property type="entry name" value="alpha/beta-Hydrolases"/>
    <property type="match status" value="1"/>
</dbReference>
<dbReference type="PROSITE" id="PS00941">
    <property type="entry name" value="CARBOXYLESTERASE_B_2"/>
    <property type="match status" value="1"/>
</dbReference>
<evidence type="ECO:0000313" key="5">
    <source>
        <dbReference type="Proteomes" id="UP000682892"/>
    </source>
</evidence>
<name>Q17AV3_AEDAE</name>
<reference evidence="4" key="2">
    <citation type="journal article" date="2007" name="Science">
        <title>Genome sequence of Aedes aegypti, a major arbovirus vector.</title>
        <authorList>
            <person name="Nene V."/>
            <person name="Wortman J.R."/>
            <person name="Lawson D."/>
            <person name="Haas B."/>
            <person name="Kodira C."/>
            <person name="Tu Z.J."/>
            <person name="Loftus B."/>
            <person name="Xi Z."/>
            <person name="Megy K."/>
            <person name="Grabherr M."/>
            <person name="Ren Q."/>
            <person name="Zdobnov E.M."/>
            <person name="Lobo N.F."/>
            <person name="Campbell K.S."/>
            <person name="Brown S.E."/>
            <person name="Bonaldo M.F."/>
            <person name="Zhu J."/>
            <person name="Sinkins S.P."/>
            <person name="Hogenkamp D.G."/>
            <person name="Amedeo P."/>
            <person name="Arensburger P."/>
            <person name="Atkinson P.W."/>
            <person name="Bidwell S."/>
            <person name="Biedler J."/>
            <person name="Birney E."/>
            <person name="Bruggner R.V."/>
            <person name="Costas J."/>
            <person name="Coy M.R."/>
            <person name="Crabtree J."/>
            <person name="Crawford M."/>
            <person name="Debruyn B."/>
            <person name="Decaprio D."/>
            <person name="Eiglmeier K."/>
            <person name="Eisenstadt E."/>
            <person name="El-Dorry H."/>
            <person name="Gelbart W.M."/>
            <person name="Gomes S.L."/>
            <person name="Hammond M."/>
            <person name="Hannick L.I."/>
            <person name="Hogan J.R."/>
            <person name="Holmes M.H."/>
            <person name="Jaffe D."/>
            <person name="Johnston J.S."/>
            <person name="Kennedy R.C."/>
            <person name="Koo H."/>
            <person name="Kravitz S."/>
            <person name="Kriventseva E.V."/>
            <person name="Kulp D."/>
            <person name="Labutti K."/>
            <person name="Lee E."/>
            <person name="Li S."/>
            <person name="Lovin D.D."/>
            <person name="Mao C."/>
            <person name="Mauceli E."/>
            <person name="Menck C.F."/>
            <person name="Miller J.R."/>
            <person name="Montgomery P."/>
            <person name="Mori A."/>
            <person name="Nascimento A.L."/>
            <person name="Naveira H.F."/>
            <person name="Nusbaum C."/>
            <person name="O'leary S."/>
            <person name="Orvis J."/>
            <person name="Pertea M."/>
            <person name="Quesneville H."/>
            <person name="Reidenbach K.R."/>
            <person name="Rogers Y.H."/>
            <person name="Roth C.W."/>
            <person name="Schneider J.R."/>
            <person name="Schatz M."/>
            <person name="Shumway M."/>
            <person name="Stanke M."/>
            <person name="Stinson E.O."/>
            <person name="Tubio J.M."/>
            <person name="Vanzee J.P."/>
            <person name="Verjovski-Almeida S."/>
            <person name="Werner D."/>
            <person name="White O."/>
            <person name="Wyder S."/>
            <person name="Zeng Q."/>
            <person name="Zhao Q."/>
            <person name="Zhao Y."/>
            <person name="Hill C.A."/>
            <person name="Raikhel A.S."/>
            <person name="Soares M.B."/>
            <person name="Knudson D.L."/>
            <person name="Lee N.H."/>
            <person name="Galagan J."/>
            <person name="Salzberg S.L."/>
            <person name="Paulsen I.T."/>
            <person name="Dimopoulos G."/>
            <person name="Collins F.H."/>
            <person name="Birren B."/>
            <person name="Fraser-Liggett C.M."/>
            <person name="Severson D.W."/>
        </authorList>
    </citation>
    <scope>NUCLEOTIDE SEQUENCE [LARGE SCALE GENOMIC DNA]</scope>
    <source>
        <strain evidence="4">Liverpool</strain>
    </source>
</reference>
<dbReference type="InterPro" id="IPR019819">
    <property type="entry name" value="Carboxylesterase_B_CS"/>
</dbReference>
<dbReference type="Proteomes" id="UP000682892">
    <property type="component" value="Unassembled WGS sequence"/>
</dbReference>
<dbReference type="VEuPathDB" id="VectorBase:AAEL005182"/>
<sequence length="570" mass="64316">MYPAWLLLSVTAAVGIAPDIACAIGEWLALEKVPLSPRICIQDGCLFGRDLNGLEGGKYEAYTGIPYAKPPLNELRFRNPVQSEPWSGDYDATWEQSRCIQKNDLRPNAVIEGSEDCLYLNVYRPKNFRGTLPVMFFIHGGGYASGYMSMGEYGPERLMDTSKVILVMVQYRLGVFGFLATGDEASPGNYGMKDQVMAMKWVQRNIAHFGGDPTRVTIMGQSVGSASVQLHLMSPLSKGLFSKAVSMSASTLAFWNYYNDPLTLARKQAAAVGIEDAQGISTAHLVESLRKVDAQTLARSIDSLKFFYIHHIALYAPVVEKFVTNESFMIQDPRDLWAAGRYHQVPYVMGFVPNEAAFTGDIIANNTQLNELNADSRTLIPHFAGVDTNPLSVQMLKDTFFPDGTNDRWLTDDNLFELQEMLSEVYITYSIVLSIKQYLHYKSTTPKAPLSLYYFNFKGRFSRSYIYTQTYADFGVCHADDLNFLFRPSALIPDYAPETPSWYMAKTLVDYFVQFATNGITEPLCTTESCPILQFTNSDDPRYPVKTNYLEGFNEERFAFWYNLYAMQNY</sequence>
<dbReference type="InterPro" id="IPR029058">
    <property type="entry name" value="AB_hydrolase_fold"/>
</dbReference>
<evidence type="ECO:0000256" key="2">
    <source>
        <dbReference type="SAM" id="SignalP"/>
    </source>
</evidence>
<dbReference type="ESTHER" id="aedae-q17av3">
    <property type="family name" value="Juvenile_hormone_esterase"/>
</dbReference>
<organism evidence="4 5">
    <name type="scientific">Aedes aegypti</name>
    <name type="common">Yellowfever mosquito</name>
    <name type="synonym">Culex aegypti</name>
    <dbReference type="NCBI Taxonomy" id="7159"/>
    <lineage>
        <taxon>Eukaryota</taxon>
        <taxon>Metazoa</taxon>
        <taxon>Ecdysozoa</taxon>
        <taxon>Arthropoda</taxon>
        <taxon>Hexapoda</taxon>
        <taxon>Insecta</taxon>
        <taxon>Pterygota</taxon>
        <taxon>Neoptera</taxon>
        <taxon>Endopterygota</taxon>
        <taxon>Diptera</taxon>
        <taxon>Nematocera</taxon>
        <taxon>Culicoidea</taxon>
        <taxon>Culicidae</taxon>
        <taxon>Culicinae</taxon>
        <taxon>Aedini</taxon>
        <taxon>Aedes</taxon>
        <taxon>Stegomyia</taxon>
    </lineage>
</organism>
<dbReference type="PANTHER" id="PTHR11559">
    <property type="entry name" value="CARBOXYLESTERASE"/>
    <property type="match status" value="1"/>
</dbReference>
<evidence type="ECO:0000313" key="4">
    <source>
        <dbReference type="EMBL" id="EAT43355.1"/>
    </source>
</evidence>
<dbReference type="OMA" id="ERFAFWY"/>
<dbReference type="PaxDb" id="7159-AAEL005210-PA"/>
<dbReference type="InterPro" id="IPR050309">
    <property type="entry name" value="Type-B_Carboxylest/Lipase"/>
</dbReference>
<feature type="signal peptide" evidence="2">
    <location>
        <begin position="1"/>
        <end position="23"/>
    </location>
</feature>
<evidence type="ECO:0000259" key="3">
    <source>
        <dbReference type="Pfam" id="PF00135"/>
    </source>
</evidence>
<dbReference type="EMBL" id="CH477330">
    <property type="protein sequence ID" value="EAT43355.1"/>
    <property type="molecule type" value="Genomic_DNA"/>
</dbReference>
<dbReference type="PhylomeDB" id="Q17AV3"/>
<evidence type="ECO:0000256" key="1">
    <source>
        <dbReference type="ARBA" id="ARBA00023180"/>
    </source>
</evidence>
<keyword evidence="2" id="KW-0732">Signal</keyword>
<keyword evidence="1" id="KW-0325">Glycoprotein</keyword>